<protein>
    <submittedName>
        <fullName evidence="1">CxC2 domain-containing protein</fullName>
    </submittedName>
</protein>
<organism evidence="1 2">
    <name type="scientific">Mycena indigotica</name>
    <dbReference type="NCBI Taxonomy" id="2126181"/>
    <lineage>
        <taxon>Eukaryota</taxon>
        <taxon>Fungi</taxon>
        <taxon>Dikarya</taxon>
        <taxon>Basidiomycota</taxon>
        <taxon>Agaricomycotina</taxon>
        <taxon>Agaricomycetes</taxon>
        <taxon>Agaricomycetidae</taxon>
        <taxon>Agaricales</taxon>
        <taxon>Marasmiineae</taxon>
        <taxon>Mycenaceae</taxon>
        <taxon>Mycena</taxon>
    </lineage>
</organism>
<sequence>MTAYDYYSTLESLTDGLGINPPDRHSIFLRISRQYRHLRRDGNWAGRARPQMSRLSAARSTYPNDGKMLLQETNACASYHVHCHECLLPPQRPNELRDPGLGTAGAVLRLWTVQIPSSPEAIVLLVLVWGVCARDEFVLPNGVGDLQAGERYSNLDCIFASFMRRLNSRLPKLISYDIGKMHIKGHLIQCQILFSLLYILGSGKHTASVDLALDGINSTTWNWMKTLGPALLLLDMAAEEWAKQEQDIDFRRQLRAQSL</sequence>
<dbReference type="Proteomes" id="UP000636479">
    <property type="component" value="Unassembled WGS sequence"/>
</dbReference>
<gene>
    <name evidence="1" type="ORF">MIND_01402200</name>
</gene>
<dbReference type="RefSeq" id="XP_037213426.1">
    <property type="nucleotide sequence ID" value="XM_037370425.1"/>
</dbReference>
<dbReference type="GeneID" id="59352941"/>
<proteinExistence type="predicted"/>
<dbReference type="OrthoDB" id="3214502at2759"/>
<keyword evidence="2" id="KW-1185">Reference proteome</keyword>
<accession>A0A8H6RZD9</accession>
<reference evidence="1" key="1">
    <citation type="submission" date="2020-05" db="EMBL/GenBank/DDBJ databases">
        <title>Mycena genomes resolve the evolution of fungal bioluminescence.</title>
        <authorList>
            <person name="Tsai I.J."/>
        </authorList>
    </citation>
    <scope>NUCLEOTIDE SEQUENCE</scope>
    <source>
        <strain evidence="1">171206Taipei</strain>
    </source>
</reference>
<comment type="caution">
    <text evidence="1">The sequence shown here is derived from an EMBL/GenBank/DDBJ whole genome shotgun (WGS) entry which is preliminary data.</text>
</comment>
<evidence type="ECO:0000313" key="2">
    <source>
        <dbReference type="Proteomes" id="UP000636479"/>
    </source>
</evidence>
<evidence type="ECO:0000313" key="1">
    <source>
        <dbReference type="EMBL" id="KAF7289395.1"/>
    </source>
</evidence>
<dbReference type="EMBL" id="JACAZF010000017">
    <property type="protein sequence ID" value="KAF7289395.1"/>
    <property type="molecule type" value="Genomic_DNA"/>
</dbReference>
<name>A0A8H6RZD9_9AGAR</name>
<dbReference type="AlphaFoldDB" id="A0A8H6RZD9"/>